<organism evidence="7 8">
    <name type="scientific">Pseudomonas straminea</name>
    <dbReference type="NCBI Taxonomy" id="47882"/>
    <lineage>
        <taxon>Bacteria</taxon>
        <taxon>Pseudomonadati</taxon>
        <taxon>Pseudomonadota</taxon>
        <taxon>Gammaproteobacteria</taxon>
        <taxon>Pseudomonadales</taxon>
        <taxon>Pseudomonadaceae</taxon>
        <taxon>Phytopseudomonas</taxon>
    </lineage>
</organism>
<keyword evidence="2" id="KW-0805">Transcription regulation</keyword>
<dbReference type="EMBL" id="FOMO01000010">
    <property type="protein sequence ID" value="SFE15956.1"/>
    <property type="molecule type" value="Genomic_DNA"/>
</dbReference>
<accession>A0A1I1Y8Q3</accession>
<dbReference type="InterPro" id="IPR050109">
    <property type="entry name" value="HTH-type_TetR-like_transc_reg"/>
</dbReference>
<sequence>MPASLSANTQARQHLLDMARQLFAARGFHAVSLRELAQAVGLQAGSLYSHIHSKEALLEELIEEGYEQLIDSAQLRLRRVEPGKALAAFLRHHLTFKFENSDWYVLASLESRHLNGEAQHELQALKVDYAALLERLLKARLAGRGESRRVAAVARQTLCLLDGPPDSDGMNLDDWIEDLERLLVDRLRR</sequence>
<dbReference type="GO" id="GO:0003700">
    <property type="term" value="F:DNA-binding transcription factor activity"/>
    <property type="evidence" value="ECO:0007669"/>
    <property type="project" value="TreeGrafter"/>
</dbReference>
<dbReference type="InterPro" id="IPR009057">
    <property type="entry name" value="Homeodomain-like_sf"/>
</dbReference>
<evidence type="ECO:0000259" key="6">
    <source>
        <dbReference type="PROSITE" id="PS50977"/>
    </source>
</evidence>
<evidence type="ECO:0000256" key="4">
    <source>
        <dbReference type="ARBA" id="ARBA00023163"/>
    </source>
</evidence>
<evidence type="ECO:0000256" key="3">
    <source>
        <dbReference type="ARBA" id="ARBA00023125"/>
    </source>
</evidence>
<dbReference type="AlphaFoldDB" id="A0A1I1Y8Q3"/>
<dbReference type="PANTHER" id="PTHR30055">
    <property type="entry name" value="HTH-TYPE TRANSCRIPTIONAL REGULATOR RUTR"/>
    <property type="match status" value="1"/>
</dbReference>
<dbReference type="Gene3D" id="1.10.10.60">
    <property type="entry name" value="Homeodomain-like"/>
    <property type="match status" value="1"/>
</dbReference>
<evidence type="ECO:0000256" key="5">
    <source>
        <dbReference type="PROSITE-ProRule" id="PRU00335"/>
    </source>
</evidence>
<reference evidence="8" key="1">
    <citation type="submission" date="2016-10" db="EMBL/GenBank/DDBJ databases">
        <authorList>
            <person name="Varghese N."/>
            <person name="Submissions S."/>
        </authorList>
    </citation>
    <scope>NUCLEOTIDE SEQUENCE [LARGE SCALE GENOMIC DNA]</scope>
    <source>
        <strain evidence="8">JCM 2783</strain>
    </source>
</reference>
<feature type="domain" description="HTH tetR-type" evidence="6">
    <location>
        <begin position="9"/>
        <end position="69"/>
    </location>
</feature>
<keyword evidence="4" id="KW-0804">Transcription</keyword>
<dbReference type="PRINTS" id="PR00455">
    <property type="entry name" value="HTHTETR"/>
</dbReference>
<dbReference type="Gene3D" id="1.10.357.10">
    <property type="entry name" value="Tetracycline Repressor, domain 2"/>
    <property type="match status" value="1"/>
</dbReference>
<gene>
    <name evidence="7" type="ORF">SAMN05216372_11044</name>
</gene>
<dbReference type="Proteomes" id="UP000243950">
    <property type="component" value="Unassembled WGS sequence"/>
</dbReference>
<dbReference type="SUPFAM" id="SSF46689">
    <property type="entry name" value="Homeodomain-like"/>
    <property type="match status" value="1"/>
</dbReference>
<dbReference type="Pfam" id="PF00440">
    <property type="entry name" value="TetR_N"/>
    <property type="match status" value="1"/>
</dbReference>
<protein>
    <submittedName>
        <fullName evidence="7">Transcriptional regulator, TetR family</fullName>
    </submittedName>
</protein>
<keyword evidence="8" id="KW-1185">Reference proteome</keyword>
<dbReference type="GO" id="GO:0000976">
    <property type="term" value="F:transcription cis-regulatory region binding"/>
    <property type="evidence" value="ECO:0007669"/>
    <property type="project" value="TreeGrafter"/>
</dbReference>
<dbReference type="PANTHER" id="PTHR30055:SF175">
    <property type="entry name" value="HTH-TYPE TRANSCRIPTIONAL REPRESSOR KSTR2"/>
    <property type="match status" value="1"/>
</dbReference>
<feature type="DNA-binding region" description="H-T-H motif" evidence="5">
    <location>
        <begin position="32"/>
        <end position="51"/>
    </location>
</feature>
<proteinExistence type="predicted"/>
<evidence type="ECO:0000256" key="2">
    <source>
        <dbReference type="ARBA" id="ARBA00023015"/>
    </source>
</evidence>
<dbReference type="PROSITE" id="PS50977">
    <property type="entry name" value="HTH_TETR_2"/>
    <property type="match status" value="1"/>
</dbReference>
<evidence type="ECO:0000313" key="7">
    <source>
        <dbReference type="EMBL" id="SFE15956.1"/>
    </source>
</evidence>
<keyword evidence="3 5" id="KW-0238">DNA-binding</keyword>
<dbReference type="InterPro" id="IPR001647">
    <property type="entry name" value="HTH_TetR"/>
</dbReference>
<keyword evidence="1" id="KW-0678">Repressor</keyword>
<dbReference type="RefSeq" id="WP_093506588.1">
    <property type="nucleotide sequence ID" value="NZ_BSSG01000010.1"/>
</dbReference>
<name>A0A1I1Y8Q3_PSEOC</name>
<evidence type="ECO:0000313" key="8">
    <source>
        <dbReference type="Proteomes" id="UP000243950"/>
    </source>
</evidence>
<evidence type="ECO:0000256" key="1">
    <source>
        <dbReference type="ARBA" id="ARBA00022491"/>
    </source>
</evidence>